<dbReference type="EMBL" id="BARW01014361">
    <property type="protein sequence ID" value="GAI74931.1"/>
    <property type="molecule type" value="Genomic_DNA"/>
</dbReference>
<sequence length="34" mass="3855">PNDLEALSYSLSLLNVHYRKCQNEKEILLGHGEA</sequence>
<accession>X1S748</accession>
<gene>
    <name evidence="1" type="ORF">S12H4_25510</name>
</gene>
<organism evidence="1">
    <name type="scientific">marine sediment metagenome</name>
    <dbReference type="NCBI Taxonomy" id="412755"/>
    <lineage>
        <taxon>unclassified sequences</taxon>
        <taxon>metagenomes</taxon>
        <taxon>ecological metagenomes</taxon>
    </lineage>
</organism>
<feature type="non-terminal residue" evidence="1">
    <location>
        <position position="1"/>
    </location>
</feature>
<evidence type="ECO:0000313" key="1">
    <source>
        <dbReference type="EMBL" id="GAI74931.1"/>
    </source>
</evidence>
<feature type="non-terminal residue" evidence="1">
    <location>
        <position position="34"/>
    </location>
</feature>
<protein>
    <submittedName>
        <fullName evidence="1">Uncharacterized protein</fullName>
    </submittedName>
</protein>
<reference evidence="1" key="1">
    <citation type="journal article" date="2014" name="Front. Microbiol.">
        <title>High frequency of phylogenetically diverse reductive dehalogenase-homologous genes in deep subseafloor sedimentary metagenomes.</title>
        <authorList>
            <person name="Kawai M."/>
            <person name="Futagami T."/>
            <person name="Toyoda A."/>
            <person name="Takaki Y."/>
            <person name="Nishi S."/>
            <person name="Hori S."/>
            <person name="Arai W."/>
            <person name="Tsubouchi T."/>
            <person name="Morono Y."/>
            <person name="Uchiyama I."/>
            <person name="Ito T."/>
            <person name="Fujiyama A."/>
            <person name="Inagaki F."/>
            <person name="Takami H."/>
        </authorList>
    </citation>
    <scope>NUCLEOTIDE SEQUENCE</scope>
    <source>
        <strain evidence="1">Expedition CK06-06</strain>
    </source>
</reference>
<name>X1S748_9ZZZZ</name>
<comment type="caution">
    <text evidence="1">The sequence shown here is derived from an EMBL/GenBank/DDBJ whole genome shotgun (WGS) entry which is preliminary data.</text>
</comment>
<proteinExistence type="predicted"/>
<dbReference type="AlphaFoldDB" id="X1S748"/>